<accession>A0A4Y8WLL9</accession>
<reference evidence="1 2" key="1">
    <citation type="submission" date="2019-03" db="EMBL/GenBank/DDBJ databases">
        <title>Porphyromonas levii Isolated from the Uterus of Dairy Cows.</title>
        <authorList>
            <person name="Francis A.M."/>
        </authorList>
    </citation>
    <scope>NUCLEOTIDE SEQUENCE [LARGE SCALE GENOMIC DNA]</scope>
    <source>
        <strain evidence="1 2">AF5678</strain>
    </source>
</reference>
<gene>
    <name evidence="1" type="ORF">E4P47_10045</name>
</gene>
<protein>
    <submittedName>
        <fullName evidence="1">Uncharacterized protein</fullName>
    </submittedName>
</protein>
<comment type="caution">
    <text evidence="1">The sequence shown here is derived from an EMBL/GenBank/DDBJ whole genome shotgun (WGS) entry which is preliminary data.</text>
</comment>
<keyword evidence="2" id="KW-1185">Reference proteome</keyword>
<evidence type="ECO:0000313" key="2">
    <source>
        <dbReference type="Proteomes" id="UP000297225"/>
    </source>
</evidence>
<sequence length="77" mass="8169">MKSNKSIEVIERSETFDSVSLELLTGGVSSYVEECICNNGNCGCNNGNCETNCGCNNGNCGCNNGNSIKTNPRIQLV</sequence>
<dbReference type="AlphaFoldDB" id="A0A4Y8WLL9"/>
<dbReference type="EMBL" id="SPNC01000320">
    <property type="protein sequence ID" value="TFH93811.1"/>
    <property type="molecule type" value="Genomic_DNA"/>
</dbReference>
<proteinExistence type="predicted"/>
<evidence type="ECO:0000313" key="1">
    <source>
        <dbReference type="EMBL" id="TFH93811.1"/>
    </source>
</evidence>
<dbReference type="Proteomes" id="UP000297225">
    <property type="component" value="Unassembled WGS sequence"/>
</dbReference>
<organism evidence="1 2">
    <name type="scientific">Porphyromonas levii</name>
    <dbReference type="NCBI Taxonomy" id="28114"/>
    <lineage>
        <taxon>Bacteria</taxon>
        <taxon>Pseudomonadati</taxon>
        <taxon>Bacteroidota</taxon>
        <taxon>Bacteroidia</taxon>
        <taxon>Bacteroidales</taxon>
        <taxon>Porphyromonadaceae</taxon>
        <taxon>Porphyromonas</taxon>
    </lineage>
</organism>
<name>A0A4Y8WLL9_9PORP</name>